<reference evidence="3" key="2">
    <citation type="submission" date="2013-04" db="EMBL/GenBank/DDBJ databases">
        <authorList>
            <person name="Bertioli D."/>
        </authorList>
    </citation>
    <scope>NUCLEOTIDE SEQUENCE</scope>
</reference>
<dbReference type="PANTHER" id="PTHR33710">
    <property type="entry name" value="BNAC02G09200D PROTEIN"/>
    <property type="match status" value="1"/>
</dbReference>
<evidence type="ECO:0000313" key="3">
    <source>
        <dbReference type="EMBL" id="CCW28800.1"/>
    </source>
</evidence>
<reference evidence="3" key="1">
    <citation type="journal article" date="2013" name="Ann. Bot.">
        <title>The repetitive component of the A genome of peanut (Arachis hypogaea) and its role in remodelling intergenic sequence space since its evolutionary divergence from the B genome.</title>
        <authorList>
            <person name="Bertioli D.J."/>
            <person name="Vidigal B."/>
            <person name="Nielen S."/>
            <person name="Ratnaparkhe M.B."/>
            <person name="Lee T.H."/>
            <person name="Leal-Bertioli S.C."/>
            <person name="Kim C."/>
            <person name="Guimaraes P.M."/>
            <person name="Seijo G."/>
            <person name="Schwarzacher T."/>
            <person name="Paterson A.H."/>
            <person name="Heslop-Harrison P."/>
            <person name="Araujo A.C."/>
        </authorList>
    </citation>
    <scope>NUCLEOTIDE SEQUENCE</scope>
</reference>
<protein>
    <submittedName>
        <fullName evidence="3">Uncharacterized protein</fullName>
    </submittedName>
</protein>
<feature type="compositionally biased region" description="Polar residues" evidence="2">
    <location>
        <begin position="247"/>
        <end position="267"/>
    </location>
</feature>
<evidence type="ECO:0000256" key="1">
    <source>
        <dbReference type="SAM" id="Coils"/>
    </source>
</evidence>
<feature type="coiled-coil region" evidence="1">
    <location>
        <begin position="319"/>
        <end position="346"/>
    </location>
</feature>
<name>N1NFW5_ARADU</name>
<accession>N1NFW5</accession>
<keyword evidence="1" id="KW-0175">Coiled coil</keyword>
<sequence length="780" mass="88010">MDVIQEWIHITVGSGGFDVLVKEVGHEACNLQCTENLGNEVIMTGGKRNFGNTNTSLGMGMEHGLQAEPPHEIAQDEDMIIHVNRKEEGDEGRVAFHKQDWACQNKNIEQDNQIQLGPASSKDSGGYSELVLGTPGWTRCGSLNSRDVQIRSHHNSVILFGDEDDALLGLTGGKWSQGGDAHNRTRDSDQIGDTENVAASVIDGEATRLGGGSCAGGNGATGPTRKENVEPHIFKGAVAKGEETRPGRSSNRLNANPVSGEASSACSDVTLGGRGPVRSQRGRWECGRGRDTQGLKLDEQMLKNRKTWELAKESGVVLVNEEEDIMAILQSQNEETERKRKLAKQKEKLRRCRPKHKNKGLRGDGKVVTRFDVARLWGQGGAGWDFVGSDSAAGGLLLIWDESVFKKNNCYKEERWLCVKGVLVKNNYSCAIFLVYGAHNRDAKLQVWEEMSYMVGLCQVPSCYMEDFNEIVHVEERQGTDVLPRSAEEFRSWIQDMHLVDLPLTNRKFTWFQGHSCSRIDRALVSMEWLEEFLEARICSEPRGLLDHCPVILEYMGQRVGPRPFRSLDLWFTHEGFLNFVKEEWRGLGEMKFTDKLKALTVPLRNWHKSKFGDMDKKITRFEEEIKKIDDLVSTGVYDETMEARRKALVTCCERWLVRNQARIKIAIKEYYKELYQQDKSPLMSFRDGLVSRIEQEDSVNLEALPTPEEIREAVWDCESSKAPRCDGYNMNFVKRYWAEIGPTTAVMGFFQTSRLPTDSNITWVALAPKFTGVKEIKDL</sequence>
<dbReference type="InterPro" id="IPR036691">
    <property type="entry name" value="Endo/exonu/phosph_ase_sf"/>
</dbReference>
<proteinExistence type="predicted"/>
<dbReference type="EMBL" id="HF937571">
    <property type="protein sequence ID" value="CCW28800.1"/>
    <property type="molecule type" value="Genomic_DNA"/>
</dbReference>
<dbReference type="AlphaFoldDB" id="N1NFW5"/>
<gene>
    <name evidence="3" type="ORF">ARAX_ADH167F07-004</name>
</gene>
<dbReference type="Gene3D" id="3.60.10.10">
    <property type="entry name" value="Endonuclease/exonuclease/phosphatase"/>
    <property type="match status" value="1"/>
</dbReference>
<feature type="region of interest" description="Disordered" evidence="2">
    <location>
        <begin position="241"/>
        <end position="286"/>
    </location>
</feature>
<organism evidence="3">
    <name type="scientific">Arachis duranensis</name>
    <name type="common">Wild peanut</name>
    <dbReference type="NCBI Taxonomy" id="130453"/>
    <lineage>
        <taxon>Eukaryota</taxon>
        <taxon>Viridiplantae</taxon>
        <taxon>Streptophyta</taxon>
        <taxon>Embryophyta</taxon>
        <taxon>Tracheophyta</taxon>
        <taxon>Spermatophyta</taxon>
        <taxon>Magnoliopsida</taxon>
        <taxon>eudicotyledons</taxon>
        <taxon>Gunneridae</taxon>
        <taxon>Pentapetalae</taxon>
        <taxon>rosids</taxon>
        <taxon>fabids</taxon>
        <taxon>Fabales</taxon>
        <taxon>Fabaceae</taxon>
        <taxon>Papilionoideae</taxon>
        <taxon>50 kb inversion clade</taxon>
        <taxon>dalbergioids sensu lato</taxon>
        <taxon>Dalbergieae</taxon>
        <taxon>Pterocarpus clade</taxon>
        <taxon>Arachis</taxon>
    </lineage>
</organism>
<evidence type="ECO:0000256" key="2">
    <source>
        <dbReference type="SAM" id="MobiDB-lite"/>
    </source>
</evidence>
<dbReference type="PANTHER" id="PTHR33710:SF64">
    <property type="entry name" value="ENDONUCLEASE_EXONUCLEASE_PHOSPHATASE DOMAIN-CONTAINING PROTEIN"/>
    <property type="match status" value="1"/>
</dbReference>
<dbReference type="SUPFAM" id="SSF56219">
    <property type="entry name" value="DNase I-like"/>
    <property type="match status" value="1"/>
</dbReference>